<gene>
    <name evidence="2" type="ORF">LV89_03953</name>
</gene>
<proteinExistence type="predicted"/>
<evidence type="ECO:0000259" key="1">
    <source>
        <dbReference type="Pfam" id="PF09917"/>
    </source>
</evidence>
<dbReference type="Pfam" id="PF09917">
    <property type="entry name" value="DUF2147"/>
    <property type="match status" value="1"/>
</dbReference>
<dbReference type="RefSeq" id="WP_109744622.1">
    <property type="nucleotide sequence ID" value="NZ_QGGO01000027.1"/>
</dbReference>
<dbReference type="Gene3D" id="2.40.128.520">
    <property type="match status" value="1"/>
</dbReference>
<reference evidence="2 3" key="1">
    <citation type="submission" date="2018-05" db="EMBL/GenBank/DDBJ databases">
        <title>Genomic Encyclopedia of Archaeal and Bacterial Type Strains, Phase II (KMG-II): from individual species to whole genera.</title>
        <authorList>
            <person name="Goeker M."/>
        </authorList>
    </citation>
    <scope>NUCLEOTIDE SEQUENCE [LARGE SCALE GENOMIC DNA]</scope>
    <source>
        <strain evidence="2 3">DSM 22214</strain>
    </source>
</reference>
<feature type="domain" description="DUF2147" evidence="1">
    <location>
        <begin position="30"/>
        <end position="138"/>
    </location>
</feature>
<dbReference type="InterPro" id="IPR019223">
    <property type="entry name" value="DUF2147"/>
</dbReference>
<organism evidence="2 3">
    <name type="scientific">Arcicella aurantiaca</name>
    <dbReference type="NCBI Taxonomy" id="591202"/>
    <lineage>
        <taxon>Bacteria</taxon>
        <taxon>Pseudomonadati</taxon>
        <taxon>Bacteroidota</taxon>
        <taxon>Cytophagia</taxon>
        <taxon>Cytophagales</taxon>
        <taxon>Flectobacillaceae</taxon>
        <taxon>Arcicella</taxon>
    </lineage>
</organism>
<dbReference type="EMBL" id="QGGO01000027">
    <property type="protein sequence ID" value="PWK19437.1"/>
    <property type="molecule type" value="Genomic_DNA"/>
</dbReference>
<protein>
    <submittedName>
        <fullName evidence="2">Uncharacterized protein (DUF2147 family)</fullName>
    </submittedName>
</protein>
<sequence>MKKLFALIIIAFAYAHVGYGQSVSKDAILGEWLAESKDGKVLVYKQGEKYFGKVSSGKDGAKKDIHNPDAKLREQNIVGSVILKGFDFTGKAWENGTIYDPNNGKTYSCTMKMKNANELEIRGFVGISLLGRTTVWTRVK</sequence>
<keyword evidence="3" id="KW-1185">Reference proteome</keyword>
<dbReference type="PANTHER" id="PTHR36919:SF2">
    <property type="entry name" value="BLL6627 PROTEIN"/>
    <property type="match status" value="1"/>
</dbReference>
<evidence type="ECO:0000313" key="3">
    <source>
        <dbReference type="Proteomes" id="UP000245489"/>
    </source>
</evidence>
<dbReference type="OrthoDB" id="9814399at2"/>
<dbReference type="AlphaFoldDB" id="A0A316DMN0"/>
<dbReference type="PANTHER" id="PTHR36919">
    <property type="entry name" value="BLR1215 PROTEIN"/>
    <property type="match status" value="1"/>
</dbReference>
<name>A0A316DMN0_9BACT</name>
<accession>A0A316DMN0</accession>
<comment type="caution">
    <text evidence="2">The sequence shown here is derived from an EMBL/GenBank/DDBJ whole genome shotgun (WGS) entry which is preliminary data.</text>
</comment>
<evidence type="ECO:0000313" key="2">
    <source>
        <dbReference type="EMBL" id="PWK19437.1"/>
    </source>
</evidence>
<dbReference type="Proteomes" id="UP000245489">
    <property type="component" value="Unassembled WGS sequence"/>
</dbReference>